<dbReference type="EMBL" id="JADQBC010000048">
    <property type="protein sequence ID" value="MBR8827942.1"/>
    <property type="molecule type" value="Genomic_DNA"/>
</dbReference>
<dbReference type="SUPFAM" id="SSF46458">
    <property type="entry name" value="Globin-like"/>
    <property type="match status" value="1"/>
</dbReference>
<sequence length="153" mass="18017">MLKELGRLTVETDGRYATASELQFIKDYLESAEKRVSAYEKIRNSEETIIHRVETEKRKVFPEFFKMGEDYVAICNKNMRALMRFATAAMLVNDLDHLREVLLWYNTIVRSFKYEKDSEITFPVFQEVMKMYLTAEEAAMIIPAFQVNYTILS</sequence>
<dbReference type="GO" id="GO:0030089">
    <property type="term" value="C:phycobilisome"/>
    <property type="evidence" value="ECO:0007669"/>
    <property type="project" value="InterPro"/>
</dbReference>
<organism evidence="4 5">
    <name type="scientific">Gomphosphaeria aponina SAG 52.96 = DSM 107014</name>
    <dbReference type="NCBI Taxonomy" id="1521640"/>
    <lineage>
        <taxon>Bacteria</taxon>
        <taxon>Bacillati</taxon>
        <taxon>Cyanobacteriota</taxon>
        <taxon>Cyanophyceae</taxon>
        <taxon>Oscillatoriophycideae</taxon>
        <taxon>Chroococcales</taxon>
        <taxon>Gomphosphaeriaceae</taxon>
        <taxon>Gomphosphaeria</taxon>
    </lineage>
</organism>
<dbReference type="InterPro" id="IPR009050">
    <property type="entry name" value="Globin-like_sf"/>
</dbReference>
<keyword evidence="3" id="KW-0089">Bile pigment</keyword>
<comment type="similarity">
    <text evidence="1">Belongs to the phycobiliprotein family.</text>
</comment>
<dbReference type="GO" id="GO:0015979">
    <property type="term" value="P:photosynthesis"/>
    <property type="evidence" value="ECO:0007669"/>
    <property type="project" value="InterPro"/>
</dbReference>
<dbReference type="Proteomes" id="UP000767446">
    <property type="component" value="Unassembled WGS sequence"/>
</dbReference>
<comment type="caution">
    <text evidence="4">The sequence shown here is derived from an EMBL/GenBank/DDBJ whole genome shotgun (WGS) entry which is preliminary data.</text>
</comment>
<dbReference type="AlphaFoldDB" id="A0A941GTK9"/>
<dbReference type="Pfam" id="PF00502">
    <property type="entry name" value="Phycobilisome"/>
    <property type="match status" value="1"/>
</dbReference>
<keyword evidence="2" id="KW-0157">Chromophore</keyword>
<dbReference type="Gene3D" id="1.10.490.20">
    <property type="entry name" value="Phycocyanins"/>
    <property type="match status" value="1"/>
</dbReference>
<accession>A0A941GTK9</accession>
<evidence type="ECO:0000256" key="3">
    <source>
        <dbReference type="ARBA" id="ARBA00023307"/>
    </source>
</evidence>
<dbReference type="InterPro" id="IPR012128">
    <property type="entry name" value="Phycobilisome_asu/bsu"/>
</dbReference>
<name>A0A941GTK9_9CHRO</name>
<evidence type="ECO:0000256" key="1">
    <source>
        <dbReference type="ARBA" id="ARBA00008182"/>
    </source>
</evidence>
<proteinExistence type="inferred from homology"/>
<evidence type="ECO:0000313" key="5">
    <source>
        <dbReference type="Proteomes" id="UP000767446"/>
    </source>
</evidence>
<dbReference type="CDD" id="cd08919">
    <property type="entry name" value="PBP-like"/>
    <property type="match status" value="1"/>
</dbReference>
<evidence type="ECO:0000313" key="4">
    <source>
        <dbReference type="EMBL" id="MBR8827942.1"/>
    </source>
</evidence>
<evidence type="ECO:0000256" key="2">
    <source>
        <dbReference type="ARBA" id="ARBA00022991"/>
    </source>
</evidence>
<dbReference type="InterPro" id="IPR038719">
    <property type="entry name" value="Phycobilisome_asu/bsu_sf"/>
</dbReference>
<gene>
    <name evidence="4" type="ORF">DSM107014_08570</name>
</gene>
<protein>
    <submittedName>
        <fullName evidence="4">Allophycocyanin</fullName>
    </submittedName>
</protein>
<reference evidence="4" key="1">
    <citation type="submission" date="2021-02" db="EMBL/GenBank/DDBJ databases">
        <title>Metagenome analyses of Stigonema ocellatum DSM 106950, Chlorogloea purpurea SAG 13.99 and Gomphosphaeria aponina DSM 107014.</title>
        <authorList>
            <person name="Marter P."/>
            <person name="Huang S."/>
        </authorList>
    </citation>
    <scope>NUCLEOTIDE SEQUENCE</scope>
    <source>
        <strain evidence="4">JP213</strain>
    </source>
</reference>